<comment type="caution">
    <text evidence="1">The sequence shown here is derived from an EMBL/GenBank/DDBJ whole genome shotgun (WGS) entry which is preliminary data.</text>
</comment>
<dbReference type="Proteomes" id="UP001155241">
    <property type="component" value="Unassembled WGS sequence"/>
</dbReference>
<organism evidence="1 2">
    <name type="scientific">Aeoliella straminimaris</name>
    <dbReference type="NCBI Taxonomy" id="2954799"/>
    <lineage>
        <taxon>Bacteria</taxon>
        <taxon>Pseudomonadati</taxon>
        <taxon>Planctomycetota</taxon>
        <taxon>Planctomycetia</taxon>
        <taxon>Pirellulales</taxon>
        <taxon>Lacipirellulaceae</taxon>
        <taxon>Aeoliella</taxon>
    </lineage>
</organism>
<dbReference type="AlphaFoldDB" id="A0A9X2F5M6"/>
<gene>
    <name evidence="1" type="ORF">NG895_02045</name>
</gene>
<sequence>MKLTPKTSADIQLEQTSFTPNVYADAYRQLADQGELVNVTSWVRAEMGFSQSTGRVNAMLTADLWRVLVRISPWAKRWQTVTSRGRDILWMASYALQQARTSGRNAYTFQAFLPTDDQEEAFCTLRVEYSTCESGRPVVLIGFAEQLALA</sequence>
<keyword evidence="2" id="KW-1185">Reference proteome</keyword>
<name>A0A9X2F5M6_9BACT</name>
<dbReference type="RefSeq" id="WP_252850773.1">
    <property type="nucleotide sequence ID" value="NZ_JAMXLR010000006.1"/>
</dbReference>
<accession>A0A9X2F5M6</accession>
<evidence type="ECO:0000313" key="1">
    <source>
        <dbReference type="EMBL" id="MCO6042677.1"/>
    </source>
</evidence>
<proteinExistence type="predicted"/>
<protein>
    <submittedName>
        <fullName evidence="1">Uncharacterized protein</fullName>
    </submittedName>
</protein>
<dbReference type="EMBL" id="JAMXLR010000006">
    <property type="protein sequence ID" value="MCO6042677.1"/>
    <property type="molecule type" value="Genomic_DNA"/>
</dbReference>
<reference evidence="1" key="1">
    <citation type="submission" date="2022-06" db="EMBL/GenBank/DDBJ databases">
        <title>Aeoliella straminimaris, a novel planctomycete from sediments.</title>
        <authorList>
            <person name="Vitorino I.R."/>
            <person name="Lage O.M."/>
        </authorList>
    </citation>
    <scope>NUCLEOTIDE SEQUENCE</scope>
    <source>
        <strain evidence="1">ICT_H6.2</strain>
    </source>
</reference>
<evidence type="ECO:0000313" key="2">
    <source>
        <dbReference type="Proteomes" id="UP001155241"/>
    </source>
</evidence>